<evidence type="ECO:0000259" key="1">
    <source>
        <dbReference type="Pfam" id="PF10145"/>
    </source>
</evidence>
<dbReference type="Proteomes" id="UP001347884">
    <property type="component" value="Unassembled WGS sequence"/>
</dbReference>
<protein>
    <submittedName>
        <fullName evidence="2">Phage tail tape measure protein</fullName>
    </submittedName>
</protein>
<dbReference type="Pfam" id="PF10145">
    <property type="entry name" value="PhageMin_Tail"/>
    <property type="match status" value="1"/>
</dbReference>
<evidence type="ECO:0000313" key="3">
    <source>
        <dbReference type="Proteomes" id="UP001347884"/>
    </source>
</evidence>
<evidence type="ECO:0000313" key="2">
    <source>
        <dbReference type="EMBL" id="MEE6042704.1"/>
    </source>
</evidence>
<gene>
    <name evidence="2" type="ORF">M5S13_12660</name>
</gene>
<keyword evidence="3" id="KW-1185">Reference proteome</keyword>
<comment type="caution">
    <text evidence="2">The sequence shown here is derived from an EMBL/GenBank/DDBJ whole genome shotgun (WGS) entry which is preliminary data.</text>
</comment>
<name>A0ABU7QL36_AVIPA</name>
<organism evidence="2 3">
    <name type="scientific">Avibacterium paragallinarum</name>
    <name type="common">Haemophilus gallinarum</name>
    <dbReference type="NCBI Taxonomy" id="728"/>
    <lineage>
        <taxon>Bacteria</taxon>
        <taxon>Pseudomonadati</taxon>
        <taxon>Pseudomonadota</taxon>
        <taxon>Gammaproteobacteria</taxon>
        <taxon>Pasteurellales</taxon>
        <taxon>Pasteurellaceae</taxon>
        <taxon>Avibacterium</taxon>
    </lineage>
</organism>
<dbReference type="InterPro" id="IPR010090">
    <property type="entry name" value="Phage_tape_meas"/>
</dbReference>
<dbReference type="RefSeq" id="WP_226537717.1">
    <property type="nucleotide sequence ID" value="NZ_CP087589.1"/>
</dbReference>
<accession>A0ABU7QL36</accession>
<proteinExistence type="predicted"/>
<dbReference type="EMBL" id="JAMDKF010000053">
    <property type="protein sequence ID" value="MEE6042704.1"/>
    <property type="molecule type" value="Genomic_DNA"/>
</dbReference>
<feature type="domain" description="Phage tail tape measure protein" evidence="1">
    <location>
        <begin position="201"/>
        <end position="407"/>
    </location>
</feature>
<sequence length="788" mass="85821">MANMKLSLQLKAQDYASRVMDKLRSNINKANKDIENQAVRSGQKQQETVKRTAQITEQSYRKAQQAARVVASARQSLGVRSENAIQREINQTIAAYQRLKSSGMASSREIARAAVVAKQKIAQLNAEMGKVPTGQRIGNWGRNLASMTIGVGAGVAVAMPKIKNAADYDLELANIANTAYSGKSIEEKTKGKNKIHNAIKASLSYGGTKEDSLIAINKLIGEGNVSVDDALRLLPVIQKNATATNSSTSDISGLVNSLLNFNVKVEDIQKALDYANASGKAGGFELKDMAQYAPQFLSQAKNSGLGGLEDLKQVLKGAQQTYKVSGGSAQTATNLVNFFSKLRSPDTVNRFKKLDIYDPKTKKTHGVDLEASMINEMKAGKSPIEAFMQIVDMVLAQDKTYQQLLKKLENAKEGEQQVVAEKIANYVETTKIGELMPDIQASAAMFAMRRDKNTANNVDEQYQIAEKGNFNQSDFDFIKQQNAFKFQKIKNDAEMASIENWNNANNPLGKAADWLGEKMEEFPAFTNAIVGATDALKIFGAGLAGFSLLDILSRSRGGRGGFGIGDALDIGTSVGGKGGKGGFRSLRGFKGLGPLLALEALHIAGDNYTTQAAINEEKTEAKTAQQKAAEQQFYQTAYPSSQSKYQWAPTVTQSSPSVWSRANGAYAIAEQKQKQEIAQIRLARGSLTQEQYDARMSQSATRIADLSVPISANAANDDGLTRLEPVLNSLANYQADFDRFGQTLSDGLKQAIESQNFVIQNQIKVDLDGRIVAEQTSEYHYQDLKRWG</sequence>
<reference evidence="2 3" key="1">
    <citation type="journal article" date="2022" name="Front. Microbiol.">
        <title>Commensal bacteria contribute to the growth of multidrug-resistant Avibacterium paragallinarum in chickens.</title>
        <authorList>
            <person name="Zhu J."/>
            <person name="Chen Y."/>
            <person name="Wu Y."/>
            <person name="Wang Y."/>
            <person name="Zhu K."/>
        </authorList>
    </citation>
    <scope>NUCLEOTIDE SEQUENCE [LARGE SCALE GENOMIC DNA]</scope>
    <source>
        <strain evidence="2 3">AV25</strain>
    </source>
</reference>